<comment type="caution">
    <text evidence="10">The sequence shown here is derived from an EMBL/GenBank/DDBJ whole genome shotgun (WGS) entry which is preliminary data.</text>
</comment>
<protein>
    <submittedName>
        <fullName evidence="10">Amino acid permease</fullName>
    </submittedName>
</protein>
<keyword evidence="8 9" id="KW-0472">Membrane</keyword>
<dbReference type="GO" id="GO:0005886">
    <property type="term" value="C:plasma membrane"/>
    <property type="evidence" value="ECO:0007669"/>
    <property type="project" value="UniProtKB-SubCell"/>
</dbReference>
<feature type="transmembrane region" description="Helical" evidence="9">
    <location>
        <begin position="218"/>
        <end position="237"/>
    </location>
</feature>
<dbReference type="AlphaFoldDB" id="A0AB35BZ44"/>
<accession>A0AB35BZ44</accession>
<keyword evidence="5 9" id="KW-0812">Transmembrane</keyword>
<comment type="subcellular location">
    <subcellularLocation>
        <location evidence="1">Cell inner membrane</location>
        <topology evidence="1">Multi-pass membrane protein</topology>
    </subcellularLocation>
</comment>
<evidence type="ECO:0000256" key="3">
    <source>
        <dbReference type="ARBA" id="ARBA00022475"/>
    </source>
</evidence>
<evidence type="ECO:0000256" key="8">
    <source>
        <dbReference type="ARBA" id="ARBA00023136"/>
    </source>
</evidence>
<gene>
    <name evidence="10" type="ORF">J7561_02920</name>
</gene>
<feature type="transmembrane region" description="Helical" evidence="9">
    <location>
        <begin position="120"/>
        <end position="144"/>
    </location>
</feature>
<keyword evidence="7 9" id="KW-1133">Transmembrane helix</keyword>
<dbReference type="Pfam" id="PF03222">
    <property type="entry name" value="Trp_Tyr_perm"/>
    <property type="match status" value="1"/>
</dbReference>
<evidence type="ECO:0000256" key="9">
    <source>
        <dbReference type="SAM" id="Phobius"/>
    </source>
</evidence>
<feature type="transmembrane region" description="Helical" evidence="9">
    <location>
        <begin position="335"/>
        <end position="355"/>
    </location>
</feature>
<feature type="transmembrane region" description="Helical" evidence="9">
    <location>
        <begin position="34"/>
        <end position="55"/>
    </location>
</feature>
<sequence>MKNKVLGSTLIIAGTAVGAGMLAMPLTSAQMGFGLTFTLLTLLWILLTFTAVLYAEVHQYNSKDAGIATLAEQYFGSAGRLFVNFVLLFFMYAVLTAYVTGSGDLLMGILPESMVSNPHIVQKIASLIFAIGLGAIVTVGISLADVANRISFSLKIIIFVVILAVLLNKVSFENLQAAPTNNLLFFSAMPVFFMTFGFHICTPTINEYLGGDHKKVKIACILGATAIFIIYVVWQFSTHGVLKQSVLIEVLNKNPSLNGLIEAFRVTTGSLVIAEMVRIFSLLALITSYIGVALGLSNAVKDLLMHFKLRHDRITIGLITFVPPIIVGFTYPQIFLSAFAFAGIIFAFIGVILPVMMAHKSRQLHPEGDHTRGGAISLVLAIAFAVIIMAAYLLSIFTDVLPKVVG</sequence>
<dbReference type="Gene3D" id="1.20.1740.10">
    <property type="entry name" value="Amino acid/polyamine transporter I"/>
    <property type="match status" value="1"/>
</dbReference>
<dbReference type="EMBL" id="JAGIBU010000001">
    <property type="protein sequence ID" value="MBS7824157.1"/>
    <property type="molecule type" value="Genomic_DNA"/>
</dbReference>
<dbReference type="GO" id="GO:0003333">
    <property type="term" value="P:amino acid transmembrane transport"/>
    <property type="evidence" value="ECO:0007669"/>
    <property type="project" value="InterPro"/>
</dbReference>
<feature type="transmembrane region" description="Helical" evidence="9">
    <location>
        <begin position="81"/>
        <end position="100"/>
    </location>
</feature>
<feature type="transmembrane region" description="Helical" evidence="9">
    <location>
        <begin position="279"/>
        <end position="300"/>
    </location>
</feature>
<proteinExistence type="predicted"/>
<organism evidence="10 11">
    <name type="scientific">Wohlfahrtiimonas chitiniclastica</name>
    <dbReference type="NCBI Taxonomy" id="400946"/>
    <lineage>
        <taxon>Bacteria</taxon>
        <taxon>Pseudomonadati</taxon>
        <taxon>Pseudomonadota</taxon>
        <taxon>Gammaproteobacteria</taxon>
        <taxon>Cardiobacteriales</taxon>
        <taxon>Ignatzschineriaceae</taxon>
        <taxon>Wohlfahrtiimonas</taxon>
    </lineage>
</organism>
<feature type="transmembrane region" description="Helical" evidence="9">
    <location>
        <begin position="312"/>
        <end position="329"/>
    </location>
</feature>
<dbReference type="InterPro" id="IPR013059">
    <property type="entry name" value="Trp_tyr_transpt"/>
</dbReference>
<evidence type="ECO:0000256" key="2">
    <source>
        <dbReference type="ARBA" id="ARBA00022448"/>
    </source>
</evidence>
<dbReference type="PANTHER" id="PTHR46997">
    <property type="entry name" value="LOW AFFINITY TRYPTOPHAN PERMEASE-RELATED"/>
    <property type="match status" value="1"/>
</dbReference>
<reference evidence="10" key="1">
    <citation type="submission" date="2021-03" db="EMBL/GenBank/DDBJ databases">
        <title>Identification and antibiotic profiling of Wohlfahrtiimonas chitiniclastica, an underestimated human pathogen.</title>
        <authorList>
            <person name="Kopf A."/>
            <person name="Bunk B."/>
            <person name="Coldewey S."/>
            <person name="Gunzer F."/>
            <person name="Riedel T."/>
            <person name="Schroettner P."/>
        </authorList>
    </citation>
    <scope>NUCLEOTIDE SEQUENCE</scope>
    <source>
        <strain evidence="10">DSM 100917</strain>
    </source>
</reference>
<evidence type="ECO:0000256" key="6">
    <source>
        <dbReference type="ARBA" id="ARBA00022970"/>
    </source>
</evidence>
<feature type="transmembrane region" description="Helical" evidence="9">
    <location>
        <begin position="184"/>
        <end position="206"/>
    </location>
</feature>
<evidence type="ECO:0000256" key="5">
    <source>
        <dbReference type="ARBA" id="ARBA00022692"/>
    </source>
</evidence>
<dbReference type="Proteomes" id="UP000680020">
    <property type="component" value="Unassembled WGS sequence"/>
</dbReference>
<evidence type="ECO:0000256" key="4">
    <source>
        <dbReference type="ARBA" id="ARBA00022519"/>
    </source>
</evidence>
<evidence type="ECO:0000256" key="7">
    <source>
        <dbReference type="ARBA" id="ARBA00022989"/>
    </source>
</evidence>
<evidence type="ECO:0000313" key="11">
    <source>
        <dbReference type="Proteomes" id="UP000680020"/>
    </source>
</evidence>
<dbReference type="PANTHER" id="PTHR46997:SF2">
    <property type="entry name" value="TYROSINE-SPECIFIC TRANSPORT SYSTEM"/>
    <property type="match status" value="1"/>
</dbReference>
<dbReference type="GO" id="GO:0015173">
    <property type="term" value="F:aromatic amino acid transmembrane transporter activity"/>
    <property type="evidence" value="ECO:0007669"/>
    <property type="project" value="InterPro"/>
</dbReference>
<keyword evidence="4" id="KW-0997">Cell inner membrane</keyword>
<evidence type="ECO:0000256" key="1">
    <source>
        <dbReference type="ARBA" id="ARBA00004429"/>
    </source>
</evidence>
<dbReference type="RefSeq" id="WP_213403440.1">
    <property type="nucleotide sequence ID" value="NZ_JAGIBT010000004.1"/>
</dbReference>
<dbReference type="InterPro" id="IPR018227">
    <property type="entry name" value="Amino_acid_transport_2"/>
</dbReference>
<name>A0AB35BZ44_9GAMM</name>
<dbReference type="PIRSF" id="PIRSF006060">
    <property type="entry name" value="AA_transporter"/>
    <property type="match status" value="1"/>
</dbReference>
<keyword evidence="3" id="KW-1003">Cell membrane</keyword>
<feature type="transmembrane region" description="Helical" evidence="9">
    <location>
        <begin position="156"/>
        <end position="172"/>
    </location>
</feature>
<feature type="transmembrane region" description="Helical" evidence="9">
    <location>
        <begin position="375"/>
        <end position="397"/>
    </location>
</feature>
<evidence type="ECO:0000313" key="10">
    <source>
        <dbReference type="EMBL" id="MBS7824157.1"/>
    </source>
</evidence>
<dbReference type="PRINTS" id="PR00166">
    <property type="entry name" value="AROAAPRMEASE"/>
</dbReference>
<keyword evidence="6" id="KW-0029">Amino-acid transport</keyword>
<keyword evidence="2" id="KW-0813">Transport</keyword>